<keyword evidence="3" id="KW-0472">Membrane</keyword>
<evidence type="ECO:0000313" key="8">
    <source>
        <dbReference type="Proteomes" id="UP000824037"/>
    </source>
</evidence>
<dbReference type="AlphaFoldDB" id="A0A9D2EIK1"/>
<dbReference type="InterPro" id="IPR006059">
    <property type="entry name" value="SBP"/>
</dbReference>
<reference evidence="7" key="2">
    <citation type="submission" date="2021-04" db="EMBL/GenBank/DDBJ databases">
        <authorList>
            <person name="Gilroy R."/>
        </authorList>
    </citation>
    <scope>NUCLEOTIDE SEQUENCE</scope>
    <source>
        <strain evidence="7">ChiGjej4B4-7305</strain>
    </source>
</reference>
<evidence type="ECO:0000256" key="4">
    <source>
        <dbReference type="ARBA" id="ARBA00023139"/>
    </source>
</evidence>
<name>A0A9D2EIK1_9MICO</name>
<dbReference type="Gene3D" id="3.40.190.10">
    <property type="entry name" value="Periplasmic binding protein-like II"/>
    <property type="match status" value="1"/>
</dbReference>
<accession>A0A9D2EIK1</accession>
<dbReference type="PROSITE" id="PS51257">
    <property type="entry name" value="PROKAR_LIPOPROTEIN"/>
    <property type="match status" value="1"/>
</dbReference>
<evidence type="ECO:0000256" key="3">
    <source>
        <dbReference type="ARBA" id="ARBA00023136"/>
    </source>
</evidence>
<comment type="caution">
    <text evidence="7">The sequence shown here is derived from an EMBL/GenBank/DDBJ whole genome shotgun (WGS) entry which is preliminary data.</text>
</comment>
<evidence type="ECO:0000256" key="1">
    <source>
        <dbReference type="ARBA" id="ARBA00022475"/>
    </source>
</evidence>
<evidence type="ECO:0000256" key="5">
    <source>
        <dbReference type="ARBA" id="ARBA00023288"/>
    </source>
</evidence>
<dbReference type="Proteomes" id="UP000824037">
    <property type="component" value="Unassembled WGS sequence"/>
</dbReference>
<keyword evidence="2 6" id="KW-0732">Signal</keyword>
<gene>
    <name evidence="7" type="ORF">H9815_19925</name>
</gene>
<feature type="chain" id="PRO_5039051873" evidence="6">
    <location>
        <begin position="30"/>
        <end position="451"/>
    </location>
</feature>
<keyword evidence="5" id="KW-0449">Lipoprotein</keyword>
<dbReference type="SUPFAM" id="SSF53850">
    <property type="entry name" value="Periplasmic binding protein-like II"/>
    <property type="match status" value="1"/>
</dbReference>
<dbReference type="PANTHER" id="PTHR43649:SF33">
    <property type="entry name" value="POLYGALACTURONAN_RHAMNOGALACTURONAN-BINDING PROTEIN YTCQ"/>
    <property type="match status" value="1"/>
</dbReference>
<protein>
    <submittedName>
        <fullName evidence="7">Extracellular solute-binding protein</fullName>
    </submittedName>
</protein>
<keyword evidence="4" id="KW-0564">Palmitate</keyword>
<sequence length="451" mass="48632">MSTERRRKMTRSRRAAAVAAAGLTTVLLAACGSGGTDAEGGVNEDGSVTLDMWVFAELHATYYEEMAEAWNGENPDRPVDLQVTVYPYDDMHNKLQLAVNSGEGLPDVVDIEVNKFSNFVLGDNPPLLDLTAAADPYIDDVVQARLDLYSRNGSIYGFPTHVGAFVSFYNTALLEEVGIDYTSIETWQDFEDAGAEYHEATGAAFGVASTGVNFLEPLIVTQLGGNMFADDGRVAVNSPETVEALELLQGMQEAGAISTIPGGSPDDEEAFGAINAGDHAAVVYPGWYTSRFVDYMPDLAGDIAIAPAPVVEGSEVATIGGGGTGTSVPAASPDSEFAAEWLAFAKLSPEANVAVWEILGFDPVNMEVWQDEEVTHAEDNKFNEYFQTNLFDVLNEYQGEIGHFEGFTNPDWPSIDNQFTTVTFNEIFENGVPAQDALDQAQNDLENELGH</sequence>
<dbReference type="InterPro" id="IPR050490">
    <property type="entry name" value="Bact_solute-bd_prot1"/>
</dbReference>
<dbReference type="EMBL" id="DXBY01000337">
    <property type="protein sequence ID" value="HIZ38050.1"/>
    <property type="molecule type" value="Genomic_DNA"/>
</dbReference>
<evidence type="ECO:0000313" key="7">
    <source>
        <dbReference type="EMBL" id="HIZ38050.1"/>
    </source>
</evidence>
<dbReference type="Pfam" id="PF01547">
    <property type="entry name" value="SBP_bac_1"/>
    <property type="match status" value="1"/>
</dbReference>
<evidence type="ECO:0000256" key="2">
    <source>
        <dbReference type="ARBA" id="ARBA00022729"/>
    </source>
</evidence>
<keyword evidence="1" id="KW-1003">Cell membrane</keyword>
<feature type="signal peptide" evidence="6">
    <location>
        <begin position="1"/>
        <end position="29"/>
    </location>
</feature>
<proteinExistence type="predicted"/>
<dbReference type="PANTHER" id="PTHR43649">
    <property type="entry name" value="ARABINOSE-BINDING PROTEIN-RELATED"/>
    <property type="match status" value="1"/>
</dbReference>
<organism evidence="7 8">
    <name type="scientific">Candidatus Ruania gallistercoris</name>
    <dbReference type="NCBI Taxonomy" id="2838746"/>
    <lineage>
        <taxon>Bacteria</taxon>
        <taxon>Bacillati</taxon>
        <taxon>Actinomycetota</taxon>
        <taxon>Actinomycetes</taxon>
        <taxon>Micrococcales</taxon>
        <taxon>Ruaniaceae</taxon>
        <taxon>Ruania</taxon>
    </lineage>
</organism>
<evidence type="ECO:0000256" key="6">
    <source>
        <dbReference type="SAM" id="SignalP"/>
    </source>
</evidence>
<reference evidence="7" key="1">
    <citation type="journal article" date="2021" name="PeerJ">
        <title>Extensive microbial diversity within the chicken gut microbiome revealed by metagenomics and culture.</title>
        <authorList>
            <person name="Gilroy R."/>
            <person name="Ravi A."/>
            <person name="Getino M."/>
            <person name="Pursley I."/>
            <person name="Horton D.L."/>
            <person name="Alikhan N.F."/>
            <person name="Baker D."/>
            <person name="Gharbi K."/>
            <person name="Hall N."/>
            <person name="Watson M."/>
            <person name="Adriaenssens E.M."/>
            <person name="Foster-Nyarko E."/>
            <person name="Jarju S."/>
            <person name="Secka A."/>
            <person name="Antonio M."/>
            <person name="Oren A."/>
            <person name="Chaudhuri R.R."/>
            <person name="La Ragione R."/>
            <person name="Hildebrand F."/>
            <person name="Pallen M.J."/>
        </authorList>
    </citation>
    <scope>NUCLEOTIDE SEQUENCE</scope>
    <source>
        <strain evidence="7">ChiGjej4B4-7305</strain>
    </source>
</reference>